<evidence type="ECO:0000259" key="2">
    <source>
        <dbReference type="Pfam" id="PF13201"/>
    </source>
</evidence>
<reference evidence="3" key="1">
    <citation type="journal article" date="2021" name="PeerJ">
        <title>Extensive microbial diversity within the chicken gut microbiome revealed by metagenomics and culture.</title>
        <authorList>
            <person name="Gilroy R."/>
            <person name="Ravi A."/>
            <person name="Getino M."/>
            <person name="Pursley I."/>
            <person name="Horton D.L."/>
            <person name="Alikhan N.F."/>
            <person name="Baker D."/>
            <person name="Gharbi K."/>
            <person name="Hall N."/>
            <person name="Watson M."/>
            <person name="Adriaenssens E.M."/>
            <person name="Foster-Nyarko E."/>
            <person name="Jarju S."/>
            <person name="Secka A."/>
            <person name="Antonio M."/>
            <person name="Oren A."/>
            <person name="Chaudhuri R.R."/>
            <person name="La Ragione R."/>
            <person name="Hildebrand F."/>
            <person name="Pallen M.J."/>
        </authorList>
    </citation>
    <scope>NUCLEOTIDE SEQUENCE</scope>
    <source>
        <strain evidence="3">CHK121-7720</strain>
    </source>
</reference>
<name>A0A921MQJ9_9BACT</name>
<proteinExistence type="predicted"/>
<dbReference type="InterPro" id="IPR038653">
    <property type="entry name" value="Put_CMD_sf"/>
</dbReference>
<dbReference type="Gene3D" id="2.60.120.890">
    <property type="entry name" value="BT2081, beta-jelly-roll domain"/>
    <property type="match status" value="1"/>
</dbReference>
<keyword evidence="1" id="KW-0732">Signal</keyword>
<dbReference type="Proteomes" id="UP000757103">
    <property type="component" value="Unassembled WGS sequence"/>
</dbReference>
<dbReference type="Pfam" id="PF13201">
    <property type="entry name" value="PCMD"/>
    <property type="match status" value="1"/>
</dbReference>
<feature type="signal peptide" evidence="1">
    <location>
        <begin position="1"/>
        <end position="24"/>
    </location>
</feature>
<protein>
    <submittedName>
        <fullName evidence="3">PCMD domain-containing protein</fullName>
    </submittedName>
</protein>
<feature type="domain" description="Putative carbohydrate metabolism" evidence="2">
    <location>
        <begin position="73"/>
        <end position="210"/>
    </location>
</feature>
<reference evidence="3" key="2">
    <citation type="submission" date="2021-09" db="EMBL/GenBank/DDBJ databases">
        <authorList>
            <person name="Gilroy R."/>
        </authorList>
    </citation>
    <scope>NUCLEOTIDE SEQUENCE</scope>
    <source>
        <strain evidence="3">CHK121-7720</strain>
    </source>
</reference>
<evidence type="ECO:0000313" key="3">
    <source>
        <dbReference type="EMBL" id="HJG88367.1"/>
    </source>
</evidence>
<sequence length="323" mass="35597">MKKMQRTTLMAVLCGVLAVENACAQHVEPLAFADFEHWVTREIKESALLGGKTKTVYAIAPTRHIQGNKAYKNMGGSPWASSNVMANVMGVVKASNTVRPEKREGGGTCACMETVIEDCCVLGMMNLHVLVSGSIFLGEVNEPIRSTNSPYSKMEMGIPFTKRPTRLIFDYKYKASPDNFRTQSTGFSARKQLPGRDNGEVYILLQHRWEDADGNVYAHRVGTGRERYGKSTAGWVNGHSIPIHYGDITDKPFYKSYMGLIPEESSYYCRNSKGKMVPVVEVGWGKPDEPVTHMLVMASATCGTAYVGGLGSTLWIDNIALGY</sequence>
<comment type="caution">
    <text evidence="3">The sequence shown here is derived from an EMBL/GenBank/DDBJ whole genome shotgun (WGS) entry which is preliminary data.</text>
</comment>
<evidence type="ECO:0000256" key="1">
    <source>
        <dbReference type="SAM" id="SignalP"/>
    </source>
</evidence>
<dbReference type="AlphaFoldDB" id="A0A921MQJ9"/>
<organism evidence="3 4">
    <name type="scientific">Barnesiella viscericola</name>
    <dbReference type="NCBI Taxonomy" id="397865"/>
    <lineage>
        <taxon>Bacteria</taxon>
        <taxon>Pseudomonadati</taxon>
        <taxon>Bacteroidota</taxon>
        <taxon>Bacteroidia</taxon>
        <taxon>Bacteroidales</taxon>
        <taxon>Barnesiellaceae</taxon>
        <taxon>Barnesiella</taxon>
    </lineage>
</organism>
<dbReference type="EMBL" id="DYUD01000010">
    <property type="protein sequence ID" value="HJG88367.1"/>
    <property type="molecule type" value="Genomic_DNA"/>
</dbReference>
<gene>
    <name evidence="3" type="ORF">K8U91_02670</name>
</gene>
<dbReference type="InterPro" id="IPR025112">
    <property type="entry name" value="PCMD"/>
</dbReference>
<dbReference type="RefSeq" id="WP_273305420.1">
    <property type="nucleotide sequence ID" value="NZ_DYUD01000010.1"/>
</dbReference>
<feature type="chain" id="PRO_5037273337" evidence="1">
    <location>
        <begin position="25"/>
        <end position="323"/>
    </location>
</feature>
<accession>A0A921MQJ9</accession>
<evidence type="ECO:0000313" key="4">
    <source>
        <dbReference type="Proteomes" id="UP000757103"/>
    </source>
</evidence>